<dbReference type="InterPro" id="IPR020241">
    <property type="entry name" value="RNase_P/MRP_Pop7_fungi"/>
</dbReference>
<dbReference type="GO" id="GO:0005655">
    <property type="term" value="C:nucleolar ribonuclease P complex"/>
    <property type="evidence" value="ECO:0007669"/>
    <property type="project" value="InterPro"/>
</dbReference>
<dbReference type="Pfam" id="PF12328">
    <property type="entry name" value="Rpp20"/>
    <property type="match status" value="1"/>
</dbReference>
<dbReference type="GO" id="GO:0001682">
    <property type="term" value="P:tRNA 5'-leader removal"/>
    <property type="evidence" value="ECO:0007669"/>
    <property type="project" value="InterPro"/>
</dbReference>
<name>A0A9P4SC80_9PEZI</name>
<dbReference type="GO" id="GO:0000171">
    <property type="term" value="F:ribonuclease MRP activity"/>
    <property type="evidence" value="ECO:0007669"/>
    <property type="project" value="TreeGrafter"/>
</dbReference>
<feature type="compositionally biased region" description="Polar residues" evidence="4">
    <location>
        <begin position="7"/>
        <end position="18"/>
    </location>
</feature>
<protein>
    <submittedName>
        <fullName evidence="5">Uncharacterized protein</fullName>
    </submittedName>
</protein>
<dbReference type="InterPro" id="IPR036882">
    <property type="entry name" value="Alba-like_dom_sf"/>
</dbReference>
<evidence type="ECO:0000313" key="5">
    <source>
        <dbReference type="EMBL" id="KAF2839120.1"/>
    </source>
</evidence>
<evidence type="ECO:0000256" key="1">
    <source>
        <dbReference type="ARBA" id="ARBA00004123"/>
    </source>
</evidence>
<dbReference type="PANTHER" id="PTHR28256:SF1">
    <property type="entry name" value="RIBONUCLEASES P_MRP PROTEIN SUBUNIT POP7"/>
    <property type="match status" value="1"/>
</dbReference>
<dbReference type="InterPro" id="IPR014612">
    <property type="entry name" value="Pop7/Rpp20"/>
</dbReference>
<accession>A0A9P4SC80</accession>
<dbReference type="GO" id="GO:0000294">
    <property type="term" value="P:nuclear-transcribed mRNA catabolic process, RNase MRP-dependent"/>
    <property type="evidence" value="ECO:0007669"/>
    <property type="project" value="TreeGrafter"/>
</dbReference>
<organism evidence="5 6">
    <name type="scientific">Patellaria atrata CBS 101060</name>
    <dbReference type="NCBI Taxonomy" id="1346257"/>
    <lineage>
        <taxon>Eukaryota</taxon>
        <taxon>Fungi</taxon>
        <taxon>Dikarya</taxon>
        <taxon>Ascomycota</taxon>
        <taxon>Pezizomycotina</taxon>
        <taxon>Dothideomycetes</taxon>
        <taxon>Dothideomycetes incertae sedis</taxon>
        <taxon>Patellariales</taxon>
        <taxon>Patellariaceae</taxon>
        <taxon>Patellaria</taxon>
    </lineage>
</organism>
<dbReference type="EMBL" id="MU006095">
    <property type="protein sequence ID" value="KAF2839120.1"/>
    <property type="molecule type" value="Genomic_DNA"/>
</dbReference>
<feature type="region of interest" description="Disordered" evidence="4">
    <location>
        <begin position="74"/>
        <end position="94"/>
    </location>
</feature>
<dbReference type="GO" id="GO:0004526">
    <property type="term" value="F:ribonuclease P activity"/>
    <property type="evidence" value="ECO:0007669"/>
    <property type="project" value="TreeGrafter"/>
</dbReference>
<dbReference type="Proteomes" id="UP000799429">
    <property type="component" value="Unassembled WGS sequence"/>
</dbReference>
<gene>
    <name evidence="5" type="ORF">M501DRAFT_992109</name>
</gene>
<feature type="region of interest" description="Disordered" evidence="4">
    <location>
        <begin position="1"/>
        <end position="25"/>
    </location>
</feature>
<sequence length="207" mass="23330">MTVDNAAASTIAPQSNPNKRSRLPDNVKVHKRPLLHPAIPSPYNGKWQQKVVYVSAKMPFMSAVKKVQKLFKEVDKRTSQSATSRARHGKKTPHNHMAAAIKAQEQGEHEEILLKGTGRAIEQTLQLALYFQQQREYRVQLRTGTVTAIDDIELPPRKSRKLGPAPLEMVEKDGEMGYSEDTGKLEFDTPETQVRHISLLEVTISLR</sequence>
<dbReference type="AlphaFoldDB" id="A0A9P4SC80"/>
<keyword evidence="3" id="KW-0539">Nucleus</keyword>
<evidence type="ECO:0000256" key="2">
    <source>
        <dbReference type="ARBA" id="ARBA00022694"/>
    </source>
</evidence>
<proteinExistence type="predicted"/>
<reference evidence="5" key="1">
    <citation type="journal article" date="2020" name="Stud. Mycol.">
        <title>101 Dothideomycetes genomes: a test case for predicting lifestyles and emergence of pathogens.</title>
        <authorList>
            <person name="Haridas S."/>
            <person name="Albert R."/>
            <person name="Binder M."/>
            <person name="Bloem J."/>
            <person name="Labutti K."/>
            <person name="Salamov A."/>
            <person name="Andreopoulos B."/>
            <person name="Baker S."/>
            <person name="Barry K."/>
            <person name="Bills G."/>
            <person name="Bluhm B."/>
            <person name="Cannon C."/>
            <person name="Castanera R."/>
            <person name="Culley D."/>
            <person name="Daum C."/>
            <person name="Ezra D."/>
            <person name="Gonzalez J."/>
            <person name="Henrissat B."/>
            <person name="Kuo A."/>
            <person name="Liang C."/>
            <person name="Lipzen A."/>
            <person name="Lutzoni F."/>
            <person name="Magnuson J."/>
            <person name="Mondo S."/>
            <person name="Nolan M."/>
            <person name="Ohm R."/>
            <person name="Pangilinan J."/>
            <person name="Park H.-J."/>
            <person name="Ramirez L."/>
            <person name="Alfaro M."/>
            <person name="Sun H."/>
            <person name="Tritt A."/>
            <person name="Yoshinaga Y."/>
            <person name="Zwiers L.-H."/>
            <person name="Turgeon B."/>
            <person name="Goodwin S."/>
            <person name="Spatafora J."/>
            <person name="Crous P."/>
            <person name="Grigoriev I."/>
        </authorList>
    </citation>
    <scope>NUCLEOTIDE SEQUENCE</scope>
    <source>
        <strain evidence="5">CBS 101060</strain>
    </source>
</reference>
<dbReference type="Gene3D" id="3.30.110.20">
    <property type="entry name" value="Alba-like domain"/>
    <property type="match status" value="1"/>
</dbReference>
<feature type="compositionally biased region" description="Basic residues" evidence="4">
    <location>
        <begin position="85"/>
        <end position="94"/>
    </location>
</feature>
<dbReference type="OrthoDB" id="5416589at2759"/>
<dbReference type="GO" id="GO:0003723">
    <property type="term" value="F:RNA binding"/>
    <property type="evidence" value="ECO:0007669"/>
    <property type="project" value="TreeGrafter"/>
</dbReference>
<dbReference type="GO" id="GO:0000172">
    <property type="term" value="C:ribonuclease MRP complex"/>
    <property type="evidence" value="ECO:0007669"/>
    <property type="project" value="InterPro"/>
</dbReference>
<evidence type="ECO:0000256" key="4">
    <source>
        <dbReference type="SAM" id="MobiDB-lite"/>
    </source>
</evidence>
<dbReference type="GO" id="GO:0034965">
    <property type="term" value="P:intronic box C/D snoRNA processing"/>
    <property type="evidence" value="ECO:0007669"/>
    <property type="project" value="TreeGrafter"/>
</dbReference>
<comment type="subcellular location">
    <subcellularLocation>
        <location evidence="1">Nucleus</location>
    </subcellularLocation>
</comment>
<keyword evidence="6" id="KW-1185">Reference proteome</keyword>
<dbReference type="PANTHER" id="PTHR28256">
    <property type="entry name" value="RIBONUCLEASES P/MRP PROTEIN SUBUNIT POP7"/>
    <property type="match status" value="1"/>
</dbReference>
<evidence type="ECO:0000256" key="3">
    <source>
        <dbReference type="ARBA" id="ARBA00023242"/>
    </source>
</evidence>
<comment type="caution">
    <text evidence="5">The sequence shown here is derived from an EMBL/GenBank/DDBJ whole genome shotgun (WGS) entry which is preliminary data.</text>
</comment>
<dbReference type="SUPFAM" id="SSF82704">
    <property type="entry name" value="AlbA-like"/>
    <property type="match status" value="1"/>
</dbReference>
<dbReference type="GO" id="GO:0006364">
    <property type="term" value="P:rRNA processing"/>
    <property type="evidence" value="ECO:0007669"/>
    <property type="project" value="TreeGrafter"/>
</dbReference>
<evidence type="ECO:0000313" key="6">
    <source>
        <dbReference type="Proteomes" id="UP000799429"/>
    </source>
</evidence>
<keyword evidence="2" id="KW-0819">tRNA processing</keyword>